<dbReference type="InterPro" id="IPR036693">
    <property type="entry name" value="TF_LuxR_autoind-bd_dom_sf"/>
</dbReference>
<dbReference type="Pfam" id="PF00196">
    <property type="entry name" value="GerE"/>
    <property type="match status" value="1"/>
</dbReference>
<evidence type="ECO:0000256" key="3">
    <source>
        <dbReference type="ARBA" id="ARBA00023163"/>
    </source>
</evidence>
<dbReference type="InterPro" id="IPR000792">
    <property type="entry name" value="Tscrpt_reg_LuxR_C"/>
</dbReference>
<dbReference type="SUPFAM" id="SSF75516">
    <property type="entry name" value="Pheromone-binding domain of LuxR-like quorum-sensing transcription factors"/>
    <property type="match status" value="1"/>
</dbReference>
<evidence type="ECO:0000256" key="4">
    <source>
        <dbReference type="SAM" id="MobiDB-lite"/>
    </source>
</evidence>
<comment type="caution">
    <text evidence="6">The sequence shown here is derived from an EMBL/GenBank/DDBJ whole genome shotgun (WGS) entry which is preliminary data.</text>
</comment>
<dbReference type="Pfam" id="PF03472">
    <property type="entry name" value="Autoind_bind"/>
    <property type="match status" value="1"/>
</dbReference>
<dbReference type="PANTHER" id="PTHR44688:SF16">
    <property type="entry name" value="DNA-BINDING TRANSCRIPTIONAL ACTIVATOR DEVR_DOSR"/>
    <property type="match status" value="1"/>
</dbReference>
<reference evidence="6 7" key="1">
    <citation type="submission" date="2017-08" db="EMBL/GenBank/DDBJ databases">
        <title>Infants hospitalized years apart are colonized by the same room-sourced microbial strains.</title>
        <authorList>
            <person name="Brooks B."/>
            <person name="Olm M.R."/>
            <person name="Firek B.A."/>
            <person name="Baker R."/>
            <person name="Thomas B.C."/>
            <person name="Morowitz M.J."/>
            <person name="Banfield J.F."/>
        </authorList>
    </citation>
    <scope>NUCLEOTIDE SEQUENCE [LARGE SCALE GENOMIC DNA]</scope>
    <source>
        <strain evidence="6">S2_005_003_R2_42</strain>
    </source>
</reference>
<evidence type="ECO:0000256" key="1">
    <source>
        <dbReference type="ARBA" id="ARBA00023015"/>
    </source>
</evidence>
<dbReference type="GO" id="GO:0006355">
    <property type="term" value="P:regulation of DNA-templated transcription"/>
    <property type="evidence" value="ECO:0007669"/>
    <property type="project" value="InterPro"/>
</dbReference>
<evidence type="ECO:0000313" key="7">
    <source>
        <dbReference type="Proteomes" id="UP000249046"/>
    </source>
</evidence>
<dbReference type="CDD" id="cd06170">
    <property type="entry name" value="LuxR_C_like"/>
    <property type="match status" value="1"/>
</dbReference>
<dbReference type="Gene3D" id="3.30.450.80">
    <property type="entry name" value="Transcription factor LuxR-like, autoinducer-binding domain"/>
    <property type="match status" value="1"/>
</dbReference>
<evidence type="ECO:0000259" key="5">
    <source>
        <dbReference type="PROSITE" id="PS50043"/>
    </source>
</evidence>
<dbReference type="GO" id="GO:0003677">
    <property type="term" value="F:DNA binding"/>
    <property type="evidence" value="ECO:0007669"/>
    <property type="project" value="UniProtKB-KW"/>
</dbReference>
<evidence type="ECO:0000256" key="2">
    <source>
        <dbReference type="ARBA" id="ARBA00023125"/>
    </source>
</evidence>
<feature type="region of interest" description="Disordered" evidence="4">
    <location>
        <begin position="238"/>
        <end position="257"/>
    </location>
</feature>
<dbReference type="InterPro" id="IPR016032">
    <property type="entry name" value="Sig_transdc_resp-reg_C-effctor"/>
</dbReference>
<keyword evidence="1" id="KW-0805">Transcription regulation</keyword>
<keyword evidence="3" id="KW-0804">Transcription</keyword>
<sequence>MVRHLDRFVRLLDCDTEKKLQRQVSRCALAVGFECWTYTVSPAHSTGTPYFLSEEPRSGISDHLLLLCRNDDPVMAHCREHTTPLVWTPEAAAHDAQEKTCRLFAEAASFGLEAAIGVPVHGLGCRWGVVILATYHPLKRRDVVNRLPQVQLLATYVHEAGHRYAAQRSRVEQVHLTVREVECLHWTSLGKTGWEIGRLLGIAERTVVFHLENASHKLGVFSRHHAVARATALGLLPESDSLTTGEHPGYNRPLAPG</sequence>
<dbReference type="AlphaFoldDB" id="A0A2W5KHY9"/>
<dbReference type="EMBL" id="QFPO01000006">
    <property type="protein sequence ID" value="PZQ15394.1"/>
    <property type="molecule type" value="Genomic_DNA"/>
</dbReference>
<proteinExistence type="predicted"/>
<dbReference type="InterPro" id="IPR005143">
    <property type="entry name" value="TF_LuxR_autoind-bd_dom"/>
</dbReference>
<protein>
    <recommendedName>
        <fullName evidence="5">HTH luxR-type domain-containing protein</fullName>
    </recommendedName>
</protein>
<dbReference type="SMART" id="SM00421">
    <property type="entry name" value="HTH_LUXR"/>
    <property type="match status" value="1"/>
</dbReference>
<dbReference type="PRINTS" id="PR00038">
    <property type="entry name" value="HTHLUXR"/>
</dbReference>
<keyword evidence="2" id="KW-0238">DNA-binding</keyword>
<evidence type="ECO:0000313" key="6">
    <source>
        <dbReference type="EMBL" id="PZQ15394.1"/>
    </source>
</evidence>
<dbReference type="Gene3D" id="1.10.10.10">
    <property type="entry name" value="Winged helix-like DNA-binding domain superfamily/Winged helix DNA-binding domain"/>
    <property type="match status" value="1"/>
</dbReference>
<accession>A0A2W5KHY9</accession>
<gene>
    <name evidence="6" type="ORF">DI564_08645</name>
</gene>
<feature type="domain" description="HTH luxR-type" evidence="5">
    <location>
        <begin position="169"/>
        <end position="234"/>
    </location>
</feature>
<dbReference type="PROSITE" id="PS50043">
    <property type="entry name" value="HTH_LUXR_2"/>
    <property type="match status" value="1"/>
</dbReference>
<name>A0A2W5KHY9_9GAMM</name>
<dbReference type="Proteomes" id="UP000249046">
    <property type="component" value="Unassembled WGS sequence"/>
</dbReference>
<dbReference type="InterPro" id="IPR036388">
    <property type="entry name" value="WH-like_DNA-bd_sf"/>
</dbReference>
<dbReference type="SUPFAM" id="SSF46894">
    <property type="entry name" value="C-terminal effector domain of the bipartite response regulators"/>
    <property type="match status" value="1"/>
</dbReference>
<dbReference type="PANTHER" id="PTHR44688">
    <property type="entry name" value="DNA-BINDING TRANSCRIPTIONAL ACTIVATOR DEVR_DOSR"/>
    <property type="match status" value="1"/>
</dbReference>
<organism evidence="6 7">
    <name type="scientific">Rhodanobacter denitrificans</name>
    <dbReference type="NCBI Taxonomy" id="666685"/>
    <lineage>
        <taxon>Bacteria</taxon>
        <taxon>Pseudomonadati</taxon>
        <taxon>Pseudomonadota</taxon>
        <taxon>Gammaproteobacteria</taxon>
        <taxon>Lysobacterales</taxon>
        <taxon>Rhodanobacteraceae</taxon>
        <taxon>Rhodanobacter</taxon>
    </lineage>
</organism>